<dbReference type="SUPFAM" id="SSF51905">
    <property type="entry name" value="FAD/NAD(P)-binding domain"/>
    <property type="match status" value="1"/>
</dbReference>
<dbReference type="PANTHER" id="PTHR42923:SF42">
    <property type="entry name" value="AMINE OXIDASE DOMAIN-CONTAINING PROTEIN"/>
    <property type="match status" value="1"/>
</dbReference>
<proteinExistence type="predicted"/>
<dbReference type="InterPro" id="IPR036188">
    <property type="entry name" value="FAD/NAD-bd_sf"/>
</dbReference>
<dbReference type="Gene3D" id="3.50.50.60">
    <property type="entry name" value="FAD/NAD(P)-binding domain"/>
    <property type="match status" value="1"/>
</dbReference>
<evidence type="ECO:0000313" key="2">
    <source>
        <dbReference type="EMBL" id="KAJ3576282.1"/>
    </source>
</evidence>
<reference evidence="2" key="1">
    <citation type="submission" date="2022-07" db="EMBL/GenBank/DDBJ databases">
        <title>Genome Sequence of Leucocoprinus birnbaumii.</title>
        <authorList>
            <person name="Buettner E."/>
        </authorList>
    </citation>
    <scope>NUCLEOTIDE SEQUENCE</scope>
    <source>
        <strain evidence="2">VT141</strain>
    </source>
</reference>
<comment type="caution">
    <text evidence="2">The sequence shown here is derived from an EMBL/GenBank/DDBJ whole genome shotgun (WGS) entry which is preliminary data.</text>
</comment>
<feature type="transmembrane region" description="Helical" evidence="1">
    <location>
        <begin position="6"/>
        <end position="24"/>
    </location>
</feature>
<keyword evidence="1" id="KW-1133">Transmembrane helix</keyword>
<keyword evidence="3" id="KW-1185">Reference proteome</keyword>
<keyword evidence="1" id="KW-0472">Membrane</keyword>
<dbReference type="PANTHER" id="PTHR42923">
    <property type="entry name" value="PROTOPORPHYRINOGEN OXIDASE"/>
    <property type="match status" value="1"/>
</dbReference>
<dbReference type="InterPro" id="IPR050464">
    <property type="entry name" value="Zeta_carotene_desat/Oxidored"/>
</dbReference>
<sequence>MPRNVKVAIVGSGLSGLTAAWLLARPLKNQDVNFEVHLFEKADSLGMDAASTSLNSSELDKQWRIDVPMRAFQGGYYPQLISMYKTIGVRIRQADFSFSFSQLITPTSSLQRKITTNFIYNGSSGRAGFGKPASFSAQTNKSALSYVPRQLLHWVAFLWTTTKIIICFLMSTYYAAPFLRSSELEDKSFGEWAEDMTPRNFLSRSLGLDVGWQTYVRDVMIPMWSATCTATKDDILNYPAIEFLDLIWLTFGTRHYVLANGVRDVVAELSKDTKNIHLSAPITSISLDPKTPHLASVTCTNQSGKQETFHGFDHVIFATEAKTAASILHDWISKISACAKSPPSIFKQNLVRQAEVLGKFRYRSSVVVNHTDNTLLPDDIQDRRELNMIYYHGHELSFSEKHSQGDPSVCVSSSHTMTTHILPKPEGYPAHLPTVYQTTNPIIPPRRDAILSIARLERAVPTVEARKALRALCEIKDRRWWECPAVARTKLGPLQGAGRVFGRRSPGIWICGSYAFPGIPLLEGCVVSAKNVVVQGILQCEGTELLEEPWVVS</sequence>
<keyword evidence="1" id="KW-0812">Transmembrane</keyword>
<evidence type="ECO:0008006" key="4">
    <source>
        <dbReference type="Google" id="ProtNLM"/>
    </source>
</evidence>
<gene>
    <name evidence="2" type="ORF">NP233_g529</name>
</gene>
<evidence type="ECO:0000256" key="1">
    <source>
        <dbReference type="SAM" id="Phobius"/>
    </source>
</evidence>
<organism evidence="2 3">
    <name type="scientific">Leucocoprinus birnbaumii</name>
    <dbReference type="NCBI Taxonomy" id="56174"/>
    <lineage>
        <taxon>Eukaryota</taxon>
        <taxon>Fungi</taxon>
        <taxon>Dikarya</taxon>
        <taxon>Basidiomycota</taxon>
        <taxon>Agaricomycotina</taxon>
        <taxon>Agaricomycetes</taxon>
        <taxon>Agaricomycetidae</taxon>
        <taxon>Agaricales</taxon>
        <taxon>Agaricineae</taxon>
        <taxon>Agaricaceae</taxon>
        <taxon>Leucocoprinus</taxon>
    </lineage>
</organism>
<dbReference type="EMBL" id="JANIEX010000015">
    <property type="protein sequence ID" value="KAJ3576282.1"/>
    <property type="molecule type" value="Genomic_DNA"/>
</dbReference>
<protein>
    <recommendedName>
        <fullName evidence="4">FAD/NAD(P)-binding domain-containing protein</fullName>
    </recommendedName>
</protein>
<name>A0AAD5Z070_9AGAR</name>
<accession>A0AAD5Z070</accession>
<dbReference type="Pfam" id="PF13450">
    <property type="entry name" value="NAD_binding_8"/>
    <property type="match status" value="1"/>
</dbReference>
<dbReference type="AlphaFoldDB" id="A0AAD5Z070"/>
<dbReference type="Proteomes" id="UP001213000">
    <property type="component" value="Unassembled WGS sequence"/>
</dbReference>
<evidence type="ECO:0000313" key="3">
    <source>
        <dbReference type="Proteomes" id="UP001213000"/>
    </source>
</evidence>
<dbReference type="GO" id="GO:0016491">
    <property type="term" value="F:oxidoreductase activity"/>
    <property type="evidence" value="ECO:0007669"/>
    <property type="project" value="TreeGrafter"/>
</dbReference>